<dbReference type="AlphaFoldDB" id="A0A7C8HEQ7"/>
<comment type="caution">
    <text evidence="1">The sequence shown here is derived from an EMBL/GenBank/DDBJ whole genome shotgun (WGS) entry which is preliminary data.</text>
</comment>
<sequence length="188" mass="20422">MKSKSDGLKFCAGDCGEGLKVWYKELLRILGDPALYNNQSVLSLLNSINTTLAPEGDIYSLLEDIFDAIPNCISTGTFSADAPVEFTVNQPVRITGIHAFLNEDPDDQAGIIVEIGTMDATDTFTLLNQFVSPNLNPGAGVINFQTNFTYPLLITPPTGERVVVRAYEIGTTPAESIPLNVFYCIDPQ</sequence>
<accession>A0A7C8HEQ7</accession>
<keyword evidence="2" id="KW-1185">Reference proteome</keyword>
<organism evidence="1 2">
    <name type="scientific">Defluviitalea raffinosedens</name>
    <dbReference type="NCBI Taxonomy" id="1450156"/>
    <lineage>
        <taxon>Bacteria</taxon>
        <taxon>Bacillati</taxon>
        <taxon>Bacillota</taxon>
        <taxon>Clostridia</taxon>
        <taxon>Lachnospirales</taxon>
        <taxon>Defluviitaleaceae</taxon>
        <taxon>Defluviitalea</taxon>
    </lineage>
</organism>
<proteinExistence type="predicted"/>
<evidence type="ECO:0000313" key="2">
    <source>
        <dbReference type="Proteomes" id="UP000483018"/>
    </source>
</evidence>
<dbReference type="Proteomes" id="UP000483018">
    <property type="component" value="Unassembled WGS sequence"/>
</dbReference>
<dbReference type="OrthoDB" id="9942806at2"/>
<dbReference type="EMBL" id="WSLF01000005">
    <property type="protein sequence ID" value="KAE9634467.1"/>
    <property type="molecule type" value="Genomic_DNA"/>
</dbReference>
<evidence type="ECO:0000313" key="1">
    <source>
        <dbReference type="EMBL" id="KAE9634467.1"/>
    </source>
</evidence>
<gene>
    <name evidence="1" type="ORF">GND95_07280</name>
</gene>
<dbReference type="RefSeq" id="WP_158740197.1">
    <property type="nucleotide sequence ID" value="NZ_JAFBEP010000002.1"/>
</dbReference>
<protein>
    <submittedName>
        <fullName evidence="1">Uncharacterized protein</fullName>
    </submittedName>
</protein>
<name>A0A7C8HEQ7_9FIRM</name>
<reference evidence="1 2" key="1">
    <citation type="submission" date="2019-12" db="EMBL/GenBank/DDBJ databases">
        <title>Defluviitalea raffinosedens, isolated from a biogas fermenter, genome sequencing and characterization.</title>
        <authorList>
            <person name="Rettenmaier R."/>
            <person name="Schneider M."/>
            <person name="Neuhaus K."/>
            <person name="Liebl W."/>
            <person name="Zverlov V."/>
        </authorList>
    </citation>
    <scope>NUCLEOTIDE SEQUENCE [LARGE SCALE GENOMIC DNA]</scope>
    <source>
        <strain evidence="1 2">249c-K6</strain>
    </source>
</reference>